<gene>
    <name evidence="3" type="ORF">EMQ_P217</name>
</gene>
<dbReference type="SMART" id="SM00530">
    <property type="entry name" value="HTH_XRE"/>
    <property type="match status" value="1"/>
</dbReference>
<sequence length="182" mass="20041">MSQVSVEDIHSLGLRIKMVREILGETQSDFATKVGVSRSFLSEMESGRSKPSIQLLMGVCKHFPDVDRDWLMTGRGQISQHISGGSDKRNLADNMNINICSSLNGVDADAIICAVNCFIIVSSGSKITLDKSSKKDWLKEFYSRYCGAYQDALSSEKSTHDPRGYAETNCESYARKIAASAQ</sequence>
<feature type="domain" description="HTH cro/C1-type" evidence="2">
    <location>
        <begin position="16"/>
        <end position="71"/>
    </location>
</feature>
<keyword evidence="1" id="KW-0238">DNA-binding</keyword>
<dbReference type="EMBL" id="AP023412">
    <property type="protein sequence ID" value="BCK77773.1"/>
    <property type="molecule type" value="Genomic_DNA"/>
</dbReference>
<evidence type="ECO:0000313" key="3">
    <source>
        <dbReference type="EMBL" id="BCK77773.1"/>
    </source>
</evidence>
<dbReference type="AlphaFoldDB" id="A0AB33II95"/>
<dbReference type="CDD" id="cd00093">
    <property type="entry name" value="HTH_XRE"/>
    <property type="match status" value="1"/>
</dbReference>
<dbReference type="PROSITE" id="PS50943">
    <property type="entry name" value="HTH_CROC1"/>
    <property type="match status" value="1"/>
</dbReference>
<dbReference type="Proteomes" id="UP000516424">
    <property type="component" value="Plasmid pAACEN2"/>
</dbReference>
<proteinExistence type="predicted"/>
<evidence type="ECO:0000256" key="1">
    <source>
        <dbReference type="ARBA" id="ARBA00023125"/>
    </source>
</evidence>
<protein>
    <recommendedName>
        <fullName evidence="2">HTH cro/C1-type domain-containing protein</fullName>
    </recommendedName>
</protein>
<accession>A0AB33II95</accession>
<dbReference type="InterPro" id="IPR010982">
    <property type="entry name" value="Lambda_DNA-bd_dom_sf"/>
</dbReference>
<geneLocation type="plasmid" evidence="3 4">
    <name>pAACEN2</name>
</geneLocation>
<dbReference type="PANTHER" id="PTHR46558">
    <property type="entry name" value="TRACRIPTIONAL REGULATORY PROTEIN-RELATED-RELATED"/>
    <property type="match status" value="1"/>
</dbReference>
<dbReference type="PANTHER" id="PTHR46558:SF4">
    <property type="entry name" value="DNA-BIDING PHAGE PROTEIN"/>
    <property type="match status" value="1"/>
</dbReference>
<keyword evidence="4" id="KW-1185">Reference proteome</keyword>
<dbReference type="Pfam" id="PF01381">
    <property type="entry name" value="HTH_3"/>
    <property type="match status" value="1"/>
</dbReference>
<organism evidence="3 4">
    <name type="scientific">Acetobacter aceti NBRC 14818</name>
    <dbReference type="NCBI Taxonomy" id="887700"/>
    <lineage>
        <taxon>Bacteria</taxon>
        <taxon>Pseudomonadati</taxon>
        <taxon>Pseudomonadota</taxon>
        <taxon>Alphaproteobacteria</taxon>
        <taxon>Acetobacterales</taxon>
        <taxon>Acetobacteraceae</taxon>
        <taxon>Acetobacter</taxon>
        <taxon>Acetobacter subgen. Acetobacter</taxon>
    </lineage>
</organism>
<name>A0AB33II95_ACEAC</name>
<keyword evidence="3" id="KW-0614">Plasmid</keyword>
<dbReference type="InterPro" id="IPR001387">
    <property type="entry name" value="Cro/C1-type_HTH"/>
</dbReference>
<reference evidence="3 4" key="1">
    <citation type="journal article" date="2011" name="Microbiology">
        <title>Transcriptome response to different carbon sources in Acetobacter aceti.</title>
        <authorList>
            <person name="Sakurai K."/>
            <person name="Arai H."/>
            <person name="Ishii M."/>
            <person name="Igarashi Y."/>
        </authorList>
    </citation>
    <scope>NUCLEOTIDE SEQUENCE [LARGE SCALE GENOMIC DNA]</scope>
    <source>
        <strain evidence="3 4">NBRC 14818</strain>
    </source>
</reference>
<evidence type="ECO:0000259" key="2">
    <source>
        <dbReference type="PROSITE" id="PS50943"/>
    </source>
</evidence>
<dbReference type="GO" id="GO:0003677">
    <property type="term" value="F:DNA binding"/>
    <property type="evidence" value="ECO:0007669"/>
    <property type="project" value="UniProtKB-KW"/>
</dbReference>
<evidence type="ECO:0000313" key="4">
    <source>
        <dbReference type="Proteomes" id="UP000516424"/>
    </source>
</evidence>
<dbReference type="SUPFAM" id="SSF47413">
    <property type="entry name" value="lambda repressor-like DNA-binding domains"/>
    <property type="match status" value="1"/>
</dbReference>
<dbReference type="Gene3D" id="1.10.260.40">
    <property type="entry name" value="lambda repressor-like DNA-binding domains"/>
    <property type="match status" value="1"/>
</dbReference>
<dbReference type="RefSeq" id="WP_035346056.1">
    <property type="nucleotide sequence ID" value="NZ_AP023412.1"/>
</dbReference>